<dbReference type="EMBL" id="VSRR010117235">
    <property type="protein sequence ID" value="MPC99169.1"/>
    <property type="molecule type" value="Genomic_DNA"/>
</dbReference>
<proteinExistence type="predicted"/>
<gene>
    <name evidence="2" type="ORF">E2C01_094566</name>
</gene>
<accession>A0A5B7JWF3</accession>
<organism evidence="2 3">
    <name type="scientific">Portunus trituberculatus</name>
    <name type="common">Swimming crab</name>
    <name type="synonym">Neptunus trituberculatus</name>
    <dbReference type="NCBI Taxonomy" id="210409"/>
    <lineage>
        <taxon>Eukaryota</taxon>
        <taxon>Metazoa</taxon>
        <taxon>Ecdysozoa</taxon>
        <taxon>Arthropoda</taxon>
        <taxon>Crustacea</taxon>
        <taxon>Multicrustacea</taxon>
        <taxon>Malacostraca</taxon>
        <taxon>Eumalacostraca</taxon>
        <taxon>Eucarida</taxon>
        <taxon>Decapoda</taxon>
        <taxon>Pleocyemata</taxon>
        <taxon>Brachyura</taxon>
        <taxon>Eubrachyura</taxon>
        <taxon>Portunoidea</taxon>
        <taxon>Portunidae</taxon>
        <taxon>Portuninae</taxon>
        <taxon>Portunus</taxon>
    </lineage>
</organism>
<evidence type="ECO:0000256" key="1">
    <source>
        <dbReference type="SAM" id="MobiDB-lite"/>
    </source>
</evidence>
<dbReference type="Proteomes" id="UP000324222">
    <property type="component" value="Unassembled WGS sequence"/>
</dbReference>
<name>A0A5B7JWF3_PORTR</name>
<feature type="region of interest" description="Disordered" evidence="1">
    <location>
        <begin position="1"/>
        <end position="24"/>
    </location>
</feature>
<evidence type="ECO:0000313" key="2">
    <source>
        <dbReference type="EMBL" id="MPC99169.1"/>
    </source>
</evidence>
<keyword evidence="3" id="KW-1185">Reference proteome</keyword>
<sequence length="81" mass="8972">MIIRREERREGRKKRRGTRIESEAPSSLKHLALTLALLREAQRTHDGSIEAAEAVIVKPSSLRPGPASNILTRALQGVGYT</sequence>
<protein>
    <submittedName>
        <fullName evidence="2">Uncharacterized protein</fullName>
    </submittedName>
</protein>
<reference evidence="2 3" key="1">
    <citation type="submission" date="2019-05" db="EMBL/GenBank/DDBJ databases">
        <title>Another draft genome of Portunus trituberculatus and its Hox gene families provides insights of decapod evolution.</title>
        <authorList>
            <person name="Jeong J.-H."/>
            <person name="Song I."/>
            <person name="Kim S."/>
            <person name="Choi T."/>
            <person name="Kim D."/>
            <person name="Ryu S."/>
            <person name="Kim W."/>
        </authorList>
    </citation>
    <scope>NUCLEOTIDE SEQUENCE [LARGE SCALE GENOMIC DNA]</scope>
    <source>
        <tissue evidence="2">Muscle</tissue>
    </source>
</reference>
<evidence type="ECO:0000313" key="3">
    <source>
        <dbReference type="Proteomes" id="UP000324222"/>
    </source>
</evidence>
<feature type="compositionally biased region" description="Basic and acidic residues" evidence="1">
    <location>
        <begin position="1"/>
        <end position="10"/>
    </location>
</feature>
<comment type="caution">
    <text evidence="2">The sequence shown here is derived from an EMBL/GenBank/DDBJ whole genome shotgun (WGS) entry which is preliminary data.</text>
</comment>
<dbReference type="AlphaFoldDB" id="A0A5B7JWF3"/>